<gene>
    <name evidence="14" type="ORF">J8C06_07930</name>
</gene>
<keyword evidence="8" id="KW-0915">Sodium</keyword>
<evidence type="ECO:0000256" key="2">
    <source>
        <dbReference type="ARBA" id="ARBA00007367"/>
    </source>
</evidence>
<evidence type="ECO:0000256" key="3">
    <source>
        <dbReference type="ARBA" id="ARBA00022448"/>
    </source>
</evidence>
<feature type="transmembrane region" description="Helical" evidence="12">
    <location>
        <begin position="6"/>
        <end position="24"/>
    </location>
</feature>
<comment type="similarity">
    <text evidence="2">Belongs to the monovalent cation:proton antiporter 1 (CPA1) transporter (TC 2.A.36) family.</text>
</comment>
<keyword evidence="3" id="KW-0813">Transport</keyword>
<sequence length="428" mass="45052">MSAYHTIAILLTLAALAAYVNIRWIRLPTTIGLMAISLVISFALLALGEMGLVPLRAFAQFVSSIDFGDVLLHGMLGFLLFAGAMHVHVEDLRLAKYPVGILSTIGVVLSTLVTGTLFYYSANVLGLSLTYLESLLFGALIAPTDPIAVLGIVKKVGAPKQLETKIAGESLFNDGVGVVVFLTLLGVYLEPASLSAVGVAKLFAQEALGGALLGFITAWAAYFMLKTVDAYQVEVLITLALVTGTYALAEALHLSAPIAVVIAGLFIGNRGRIKAMSDETRLRLDVFWELVDEILNAVLFFLIGLELIVIALQPTYFVIGLLAIVASLVGRAAGVGLTITTLRFKQWLPPGTIRILTWSGLRGGISIALALALPPSPARDVIVAATYVVVVFSILVQGLTVGPLVAYFVAAQGSSTDDADAAPAGETA</sequence>
<proteinExistence type="inferred from homology"/>
<reference evidence="14 15" key="1">
    <citation type="submission" date="2021-03" db="EMBL/GenBank/DDBJ databases">
        <title>Genomic and phenotypic characterization of Chloracidobacterium isolates provides evidence for multiple species.</title>
        <authorList>
            <person name="Saini M.K."/>
            <person name="Costas A.M.G."/>
            <person name="Tank M."/>
            <person name="Bryant D.A."/>
        </authorList>
    </citation>
    <scope>NUCLEOTIDE SEQUENCE [LARGE SCALE GENOMIC DNA]</scope>
    <source>
        <strain evidence="14 15">BV2-C</strain>
    </source>
</reference>
<dbReference type="Pfam" id="PF00999">
    <property type="entry name" value="Na_H_Exchanger"/>
    <property type="match status" value="1"/>
</dbReference>
<feature type="transmembrane region" description="Helical" evidence="12">
    <location>
        <begin position="294"/>
        <end position="312"/>
    </location>
</feature>
<keyword evidence="10 12" id="KW-0472">Membrane</keyword>
<feature type="transmembrane region" description="Helical" evidence="12">
    <location>
        <begin position="31"/>
        <end position="50"/>
    </location>
</feature>
<keyword evidence="5" id="KW-1003">Cell membrane</keyword>
<feature type="transmembrane region" description="Helical" evidence="12">
    <location>
        <begin position="128"/>
        <end position="150"/>
    </location>
</feature>
<dbReference type="PANTHER" id="PTHR10110">
    <property type="entry name" value="SODIUM/HYDROGEN EXCHANGER"/>
    <property type="match status" value="1"/>
</dbReference>
<evidence type="ECO:0000256" key="7">
    <source>
        <dbReference type="ARBA" id="ARBA00022989"/>
    </source>
</evidence>
<keyword evidence="9" id="KW-0406">Ion transport</keyword>
<feature type="transmembrane region" description="Helical" evidence="12">
    <location>
        <begin position="70"/>
        <end position="89"/>
    </location>
</feature>
<dbReference type="RefSeq" id="WP_211428177.1">
    <property type="nucleotide sequence ID" value="NZ_CP072648.1"/>
</dbReference>
<dbReference type="Proteomes" id="UP000676506">
    <property type="component" value="Chromosome 1"/>
</dbReference>
<feature type="transmembrane region" description="Helical" evidence="12">
    <location>
        <begin position="202"/>
        <end position="223"/>
    </location>
</feature>
<evidence type="ECO:0000256" key="5">
    <source>
        <dbReference type="ARBA" id="ARBA00022475"/>
    </source>
</evidence>
<dbReference type="EMBL" id="CP072648">
    <property type="protein sequence ID" value="QUW02287.1"/>
    <property type="molecule type" value="Genomic_DNA"/>
</dbReference>
<dbReference type="InterPro" id="IPR006153">
    <property type="entry name" value="Cation/H_exchanger_TM"/>
</dbReference>
<keyword evidence="11" id="KW-0739">Sodium transport</keyword>
<keyword evidence="4" id="KW-0050">Antiport</keyword>
<evidence type="ECO:0000256" key="8">
    <source>
        <dbReference type="ARBA" id="ARBA00023053"/>
    </source>
</evidence>
<keyword evidence="15" id="KW-1185">Reference proteome</keyword>
<feature type="transmembrane region" description="Helical" evidence="12">
    <location>
        <begin position="318"/>
        <end position="339"/>
    </location>
</feature>
<feature type="transmembrane region" description="Helical" evidence="12">
    <location>
        <begin position="254"/>
        <end position="273"/>
    </location>
</feature>
<dbReference type="PANTHER" id="PTHR10110:SF195">
    <property type="entry name" value="NA(+)_H(+) ANTIPORTER NHAS2"/>
    <property type="match status" value="1"/>
</dbReference>
<feature type="transmembrane region" description="Helical" evidence="12">
    <location>
        <begin position="351"/>
        <end position="373"/>
    </location>
</feature>
<evidence type="ECO:0000256" key="1">
    <source>
        <dbReference type="ARBA" id="ARBA00004651"/>
    </source>
</evidence>
<evidence type="ECO:0000256" key="4">
    <source>
        <dbReference type="ARBA" id="ARBA00022449"/>
    </source>
</evidence>
<feature type="domain" description="Cation/H+ exchanger transmembrane" evidence="13">
    <location>
        <begin position="13"/>
        <end position="405"/>
    </location>
</feature>
<evidence type="ECO:0000256" key="10">
    <source>
        <dbReference type="ARBA" id="ARBA00023136"/>
    </source>
</evidence>
<keyword evidence="7 12" id="KW-1133">Transmembrane helix</keyword>
<evidence type="ECO:0000256" key="9">
    <source>
        <dbReference type="ARBA" id="ARBA00023065"/>
    </source>
</evidence>
<name>A0ABX8B5P3_9BACT</name>
<protein>
    <submittedName>
        <fullName evidence="14">Sodium:proton antiporter</fullName>
    </submittedName>
</protein>
<comment type="subcellular location">
    <subcellularLocation>
        <location evidence="1">Cell membrane</location>
        <topology evidence="1">Multi-pass membrane protein</topology>
    </subcellularLocation>
</comment>
<keyword evidence="6 12" id="KW-0812">Transmembrane</keyword>
<evidence type="ECO:0000256" key="11">
    <source>
        <dbReference type="ARBA" id="ARBA00023201"/>
    </source>
</evidence>
<feature type="transmembrane region" description="Helical" evidence="12">
    <location>
        <begin position="101"/>
        <end position="122"/>
    </location>
</feature>
<accession>A0ABX8B5P3</accession>
<feature type="transmembrane region" description="Helical" evidence="12">
    <location>
        <begin position="385"/>
        <end position="409"/>
    </location>
</feature>
<evidence type="ECO:0000256" key="6">
    <source>
        <dbReference type="ARBA" id="ARBA00022692"/>
    </source>
</evidence>
<dbReference type="InterPro" id="IPR018422">
    <property type="entry name" value="Cation/H_exchanger_CPA1"/>
</dbReference>
<organism evidence="14 15">
    <name type="scientific">Chloracidobacterium validum</name>
    <dbReference type="NCBI Taxonomy" id="2821543"/>
    <lineage>
        <taxon>Bacteria</taxon>
        <taxon>Pseudomonadati</taxon>
        <taxon>Acidobacteriota</taxon>
        <taxon>Terriglobia</taxon>
        <taxon>Terriglobales</taxon>
        <taxon>Acidobacteriaceae</taxon>
        <taxon>Chloracidobacterium</taxon>
    </lineage>
</organism>
<evidence type="ECO:0000313" key="15">
    <source>
        <dbReference type="Proteomes" id="UP000676506"/>
    </source>
</evidence>
<dbReference type="Gene3D" id="6.10.140.1330">
    <property type="match status" value="1"/>
</dbReference>
<evidence type="ECO:0000259" key="13">
    <source>
        <dbReference type="Pfam" id="PF00999"/>
    </source>
</evidence>
<evidence type="ECO:0000256" key="12">
    <source>
        <dbReference type="SAM" id="Phobius"/>
    </source>
</evidence>
<evidence type="ECO:0000313" key="14">
    <source>
        <dbReference type="EMBL" id="QUW02287.1"/>
    </source>
</evidence>
<feature type="transmembrane region" description="Helical" evidence="12">
    <location>
        <begin position="171"/>
        <end position="190"/>
    </location>
</feature>